<feature type="binding site" evidence="5">
    <location>
        <position position="113"/>
    </location>
    <ligand>
        <name>FAD</name>
        <dbReference type="ChEBI" id="CHEBI:57692"/>
    </ligand>
</feature>
<feature type="binding site" evidence="5">
    <location>
        <position position="97"/>
    </location>
    <ligand>
        <name>FAD</name>
        <dbReference type="ChEBI" id="CHEBI:57692"/>
    </ligand>
</feature>
<keyword evidence="9" id="KW-1185">Reference proteome</keyword>
<dbReference type="OrthoDB" id="432685at2759"/>
<keyword evidence="4" id="KW-0560">Oxidoreductase</keyword>
<keyword evidence="6" id="KW-0472">Membrane</keyword>
<dbReference type="InterPro" id="IPR008333">
    <property type="entry name" value="Cbr1-like_FAD-bd_dom"/>
</dbReference>
<dbReference type="Gene3D" id="3.40.50.80">
    <property type="entry name" value="Nucleotide-binding domain of ferredoxin-NADP reductase (FNR) module"/>
    <property type="match status" value="1"/>
</dbReference>
<feature type="binding site" evidence="5">
    <location>
        <position position="95"/>
    </location>
    <ligand>
        <name>FAD</name>
        <dbReference type="ChEBI" id="CHEBI:57692"/>
    </ligand>
</feature>
<dbReference type="Gene3D" id="2.40.30.10">
    <property type="entry name" value="Translation factors"/>
    <property type="match status" value="1"/>
</dbReference>
<dbReference type="SUPFAM" id="SSF52343">
    <property type="entry name" value="Ferredoxin reductase-like, C-terminal NADP-linked domain"/>
    <property type="match status" value="1"/>
</dbReference>
<evidence type="ECO:0000256" key="5">
    <source>
        <dbReference type="PIRSR" id="PIRSR601834-1"/>
    </source>
</evidence>
<feature type="binding site" evidence="5">
    <location>
        <position position="78"/>
    </location>
    <ligand>
        <name>FAD</name>
        <dbReference type="ChEBI" id="CHEBI:57692"/>
    </ligand>
</feature>
<dbReference type="InterPro" id="IPR039261">
    <property type="entry name" value="FNR_nucleotide-bd"/>
</dbReference>
<feature type="binding site" evidence="5">
    <location>
        <position position="80"/>
    </location>
    <ligand>
        <name>FAD</name>
        <dbReference type="ChEBI" id="CHEBI:57692"/>
    </ligand>
</feature>
<feature type="domain" description="FAD-binding FR-type" evidence="7">
    <location>
        <begin position="26"/>
        <end position="138"/>
    </location>
</feature>
<dbReference type="FunFam" id="2.40.30.10:FF:000021">
    <property type="entry name" value="NADH-cytochrome b5 reductase"/>
    <property type="match status" value="1"/>
</dbReference>
<dbReference type="InterPro" id="IPR017927">
    <property type="entry name" value="FAD-bd_FR_type"/>
</dbReference>
<dbReference type="InterPro" id="IPR001433">
    <property type="entry name" value="OxRdtase_FAD/NAD-bd"/>
</dbReference>
<feature type="binding site" evidence="5">
    <location>
        <position position="114"/>
    </location>
    <ligand>
        <name>FAD</name>
        <dbReference type="ChEBI" id="CHEBI:57692"/>
    </ligand>
</feature>
<dbReference type="GO" id="GO:0071949">
    <property type="term" value="F:FAD binding"/>
    <property type="evidence" value="ECO:0007669"/>
    <property type="project" value="TreeGrafter"/>
</dbReference>
<name>A0A448XG19_9PLAT</name>
<dbReference type="Pfam" id="PF00970">
    <property type="entry name" value="FAD_binding_6"/>
    <property type="match status" value="1"/>
</dbReference>
<feature type="binding site" evidence="5">
    <location>
        <position position="79"/>
    </location>
    <ligand>
        <name>FAD</name>
        <dbReference type="ChEBI" id="CHEBI:57692"/>
    </ligand>
</feature>
<accession>A0A448XG19</accession>
<protein>
    <recommendedName>
        <fullName evidence="7">FAD-binding FR-type domain-containing protein</fullName>
    </recommendedName>
</protein>
<proteinExistence type="predicted"/>
<dbReference type="EMBL" id="CAAALY010250131">
    <property type="protein sequence ID" value="VEL35572.1"/>
    <property type="molecule type" value="Genomic_DNA"/>
</dbReference>
<evidence type="ECO:0000313" key="9">
    <source>
        <dbReference type="Proteomes" id="UP000784294"/>
    </source>
</evidence>
<dbReference type="InterPro" id="IPR001834">
    <property type="entry name" value="CBR-like"/>
</dbReference>
<feature type="binding site" evidence="5">
    <location>
        <position position="112"/>
    </location>
    <ligand>
        <name>FAD</name>
        <dbReference type="ChEBI" id="CHEBI:57692"/>
    </ligand>
</feature>
<evidence type="ECO:0000259" key="7">
    <source>
        <dbReference type="PROSITE" id="PS51384"/>
    </source>
</evidence>
<keyword evidence="6" id="KW-1133">Transmembrane helix</keyword>
<reference evidence="8" key="1">
    <citation type="submission" date="2018-11" db="EMBL/GenBank/DDBJ databases">
        <authorList>
            <consortium name="Pathogen Informatics"/>
        </authorList>
    </citation>
    <scope>NUCLEOTIDE SEQUENCE</scope>
</reference>
<evidence type="ECO:0000313" key="8">
    <source>
        <dbReference type="EMBL" id="VEL35572.1"/>
    </source>
</evidence>
<feature type="non-terminal residue" evidence="8">
    <location>
        <position position="1"/>
    </location>
</feature>
<dbReference type="Proteomes" id="UP000784294">
    <property type="component" value="Unassembled WGS sequence"/>
</dbReference>
<feature type="binding site" evidence="5">
    <location>
        <position position="171"/>
    </location>
    <ligand>
        <name>FAD</name>
        <dbReference type="ChEBI" id="CHEBI:57692"/>
    </ligand>
</feature>
<dbReference type="GO" id="GO:0005739">
    <property type="term" value="C:mitochondrion"/>
    <property type="evidence" value="ECO:0007669"/>
    <property type="project" value="TreeGrafter"/>
</dbReference>
<sequence>MLTTTAVAYLLLNKKNSQKKTFTDPNVKHALRLIDKKILSHNAKRFKFELASHDSISGLPIGNHIFLSARINNELVVRPYTPISLSLTEGYLEFIIKIYKSGISTKFPNGGKMSQHLDNMTIGRYIDARGPTGHISYSLNGRFMVKENKKAPSKEIKGIYINMIAGGTGITPILQVAQYILMEEKNKSLKFRLVLSNT</sequence>
<organism evidence="8 9">
    <name type="scientific">Protopolystoma xenopodis</name>
    <dbReference type="NCBI Taxonomy" id="117903"/>
    <lineage>
        <taxon>Eukaryota</taxon>
        <taxon>Metazoa</taxon>
        <taxon>Spiralia</taxon>
        <taxon>Lophotrochozoa</taxon>
        <taxon>Platyhelminthes</taxon>
        <taxon>Monogenea</taxon>
        <taxon>Polyopisthocotylea</taxon>
        <taxon>Polystomatidea</taxon>
        <taxon>Polystomatidae</taxon>
        <taxon>Protopolystoma</taxon>
    </lineage>
</organism>
<dbReference type="AlphaFoldDB" id="A0A448XG19"/>
<evidence type="ECO:0000256" key="2">
    <source>
        <dbReference type="ARBA" id="ARBA00022630"/>
    </source>
</evidence>
<evidence type="ECO:0000256" key="6">
    <source>
        <dbReference type="SAM" id="Phobius"/>
    </source>
</evidence>
<comment type="caution">
    <text evidence="8">The sequence shown here is derived from an EMBL/GenBank/DDBJ whole genome shotgun (WGS) entry which is preliminary data.</text>
</comment>
<dbReference type="SUPFAM" id="SSF63380">
    <property type="entry name" value="Riboflavin synthase domain-like"/>
    <property type="match status" value="1"/>
</dbReference>
<dbReference type="PRINTS" id="PR00406">
    <property type="entry name" value="CYTB5RDTASE"/>
</dbReference>
<dbReference type="CDD" id="cd06183">
    <property type="entry name" value="cyt_b5_reduct_like"/>
    <property type="match status" value="1"/>
</dbReference>
<dbReference type="PROSITE" id="PS51384">
    <property type="entry name" value="FAD_FR"/>
    <property type="match status" value="1"/>
</dbReference>
<gene>
    <name evidence="8" type="ORF">PXEA_LOCUS29012</name>
</gene>
<comment type="cofactor">
    <cofactor evidence="1 5">
        <name>FAD</name>
        <dbReference type="ChEBI" id="CHEBI:57692"/>
    </cofactor>
</comment>
<evidence type="ECO:0000256" key="3">
    <source>
        <dbReference type="ARBA" id="ARBA00022827"/>
    </source>
</evidence>
<evidence type="ECO:0000256" key="4">
    <source>
        <dbReference type="ARBA" id="ARBA00023002"/>
    </source>
</evidence>
<evidence type="ECO:0000256" key="1">
    <source>
        <dbReference type="ARBA" id="ARBA00001974"/>
    </source>
</evidence>
<dbReference type="GO" id="GO:0016491">
    <property type="term" value="F:oxidoreductase activity"/>
    <property type="evidence" value="ECO:0007669"/>
    <property type="project" value="UniProtKB-KW"/>
</dbReference>
<keyword evidence="3 5" id="KW-0274">FAD</keyword>
<dbReference type="PANTHER" id="PTHR19370">
    <property type="entry name" value="NADH-CYTOCHROME B5 REDUCTASE"/>
    <property type="match status" value="1"/>
</dbReference>
<dbReference type="InterPro" id="IPR017938">
    <property type="entry name" value="Riboflavin_synthase-like_b-brl"/>
</dbReference>
<keyword evidence="6" id="KW-0812">Transmembrane</keyword>
<feature type="transmembrane region" description="Helical" evidence="6">
    <location>
        <begin position="159"/>
        <end position="182"/>
    </location>
</feature>
<dbReference type="Pfam" id="PF00175">
    <property type="entry name" value="NAD_binding_1"/>
    <property type="match status" value="1"/>
</dbReference>
<dbReference type="PANTHER" id="PTHR19370:SF185">
    <property type="entry name" value="NADH-CYTOCHROME B5 REDUCTASE"/>
    <property type="match status" value="1"/>
</dbReference>
<keyword evidence="2 5" id="KW-0285">Flavoprotein</keyword>